<dbReference type="SUPFAM" id="SSF56112">
    <property type="entry name" value="Protein kinase-like (PK-like)"/>
    <property type="match status" value="1"/>
</dbReference>
<dbReference type="InterPro" id="IPR045308">
    <property type="entry name" value="UbiB_bact"/>
</dbReference>
<dbReference type="RefSeq" id="WP_341370425.1">
    <property type="nucleotide sequence ID" value="NZ_JBBPCO010000005.1"/>
</dbReference>
<protein>
    <submittedName>
        <fullName evidence="15">2-polyprenylphenol 6-hydroxylase</fullName>
    </submittedName>
</protein>
<dbReference type="InterPro" id="IPR011009">
    <property type="entry name" value="Kinase-like_dom_sf"/>
</dbReference>
<dbReference type="EMBL" id="JBBPCO010000005">
    <property type="protein sequence ID" value="MEK8089366.1"/>
    <property type="molecule type" value="Genomic_DNA"/>
</dbReference>
<accession>A0ABU9D7L6</accession>
<evidence type="ECO:0000256" key="2">
    <source>
        <dbReference type="ARBA" id="ARBA00009670"/>
    </source>
</evidence>
<evidence type="ECO:0000256" key="7">
    <source>
        <dbReference type="ARBA" id="ARBA00022692"/>
    </source>
</evidence>
<evidence type="ECO:0000313" key="15">
    <source>
        <dbReference type="EMBL" id="MEK8089366.1"/>
    </source>
</evidence>
<evidence type="ECO:0000256" key="13">
    <source>
        <dbReference type="SAM" id="Phobius"/>
    </source>
</evidence>
<keyword evidence="7 13" id="KW-0812">Transmembrane</keyword>
<dbReference type="PANTHER" id="PTHR10566">
    <property type="entry name" value="CHAPERONE-ACTIVITY OF BC1 COMPLEX CABC1 -RELATED"/>
    <property type="match status" value="1"/>
</dbReference>
<keyword evidence="12 13" id="KW-0472">Membrane</keyword>
<dbReference type="InterPro" id="IPR050154">
    <property type="entry name" value="UbiB_kinase"/>
</dbReference>
<evidence type="ECO:0000259" key="14">
    <source>
        <dbReference type="Pfam" id="PF03109"/>
    </source>
</evidence>
<keyword evidence="10" id="KW-0067">ATP-binding</keyword>
<keyword evidence="6" id="KW-0831">Ubiquinone biosynthesis</keyword>
<keyword evidence="5" id="KW-0808">Transferase</keyword>
<evidence type="ECO:0000313" key="16">
    <source>
        <dbReference type="Proteomes" id="UP001446205"/>
    </source>
</evidence>
<gene>
    <name evidence="15" type="primary">ubiB</name>
    <name evidence="15" type="ORF">WOB96_06255</name>
</gene>
<keyword evidence="16" id="KW-1185">Reference proteome</keyword>
<feature type="transmembrane region" description="Helical" evidence="13">
    <location>
        <begin position="551"/>
        <end position="568"/>
    </location>
</feature>
<evidence type="ECO:0000256" key="10">
    <source>
        <dbReference type="ARBA" id="ARBA00022840"/>
    </source>
</evidence>
<dbReference type="Pfam" id="PF03109">
    <property type="entry name" value="ABC1"/>
    <property type="match status" value="1"/>
</dbReference>
<keyword evidence="9" id="KW-0418">Kinase</keyword>
<name>A0ABU9D7L6_9PROT</name>
<evidence type="ECO:0000256" key="12">
    <source>
        <dbReference type="ARBA" id="ARBA00023136"/>
    </source>
</evidence>
<dbReference type="InterPro" id="IPR010232">
    <property type="entry name" value="UbiB"/>
</dbReference>
<dbReference type="Proteomes" id="UP001446205">
    <property type="component" value="Unassembled WGS sequence"/>
</dbReference>
<proteinExistence type="inferred from homology"/>
<evidence type="ECO:0000256" key="9">
    <source>
        <dbReference type="ARBA" id="ARBA00022777"/>
    </source>
</evidence>
<evidence type="ECO:0000256" key="4">
    <source>
        <dbReference type="ARBA" id="ARBA00022519"/>
    </source>
</evidence>
<feature type="transmembrane region" description="Helical" evidence="13">
    <location>
        <begin position="519"/>
        <end position="539"/>
    </location>
</feature>
<feature type="domain" description="ABC1 atypical kinase-like" evidence="14">
    <location>
        <begin position="113"/>
        <end position="359"/>
    </location>
</feature>
<keyword evidence="11 13" id="KW-1133">Transmembrane helix</keyword>
<organism evidence="15 16">
    <name type="scientific">Thermithiobacillus plumbiphilus</name>
    <dbReference type="NCBI Taxonomy" id="1729899"/>
    <lineage>
        <taxon>Bacteria</taxon>
        <taxon>Pseudomonadati</taxon>
        <taxon>Pseudomonadota</taxon>
        <taxon>Acidithiobacillia</taxon>
        <taxon>Acidithiobacillales</taxon>
        <taxon>Thermithiobacillaceae</taxon>
        <taxon>Thermithiobacillus</taxon>
    </lineage>
</organism>
<dbReference type="CDD" id="cd13972">
    <property type="entry name" value="UbiB"/>
    <property type="match status" value="1"/>
</dbReference>
<keyword evidence="3" id="KW-1003">Cell membrane</keyword>
<keyword evidence="4" id="KW-0997">Cell inner membrane</keyword>
<comment type="caution">
    <text evidence="15">The sequence shown here is derived from an EMBL/GenBank/DDBJ whole genome shotgun (WGS) entry which is preliminary data.</text>
</comment>
<reference evidence="15 16" key="1">
    <citation type="submission" date="2024-04" db="EMBL/GenBank/DDBJ databases">
        <authorList>
            <person name="Abashina T."/>
            <person name="Shaikin A."/>
        </authorList>
    </citation>
    <scope>NUCLEOTIDE SEQUENCE [LARGE SCALE GENOMIC DNA]</scope>
    <source>
        <strain evidence="15 16">AAFK</strain>
    </source>
</reference>
<comment type="similarity">
    <text evidence="2">Belongs to the protein kinase superfamily. ADCK protein kinase family.</text>
</comment>
<evidence type="ECO:0000256" key="11">
    <source>
        <dbReference type="ARBA" id="ARBA00022989"/>
    </source>
</evidence>
<evidence type="ECO:0000256" key="5">
    <source>
        <dbReference type="ARBA" id="ARBA00022679"/>
    </source>
</evidence>
<keyword evidence="8" id="KW-0547">Nucleotide-binding</keyword>
<evidence type="ECO:0000256" key="1">
    <source>
        <dbReference type="ARBA" id="ARBA00005020"/>
    </source>
</evidence>
<evidence type="ECO:0000256" key="3">
    <source>
        <dbReference type="ARBA" id="ARBA00022475"/>
    </source>
</evidence>
<dbReference type="InterPro" id="IPR004147">
    <property type="entry name" value="ABC1_dom"/>
</dbReference>
<comment type="pathway">
    <text evidence="1">Cofactor biosynthesis; ubiquinone biosynthesis [regulation].</text>
</comment>
<dbReference type="PANTHER" id="PTHR10566:SF113">
    <property type="entry name" value="PROTEIN ACTIVITY OF BC1 COMPLEX KINASE 7, CHLOROPLASTIC"/>
    <property type="match status" value="1"/>
</dbReference>
<dbReference type="NCBIfam" id="TIGR01982">
    <property type="entry name" value="UbiB"/>
    <property type="match status" value="1"/>
</dbReference>
<sequence length="576" mass="65694">MLRNLLSPNTPGTVRTDLRSTFQRAMRLLRIVRVLVKHGLDEWIFSVPVLRPYRFVLALNPIYWVERRTEGSIGQRLRLALIELGPTFVKLGQVLSTRRDLLPDEITRELALLQDNVPPFSSETALVILSQSLQHPLEEVFSDFQSEPAAAASIAQVHFAHLRDGREVAVKIRRPGIETVIEQDLSILAFLADLLERYTAEGRRLRTRAVVKEYAKTLLGELDLLREAANASQLRRNFAEFPELLYVPQIYWEYCSQSVLVMERIHGIPVSHYEELAEAGIDFDQLSRRAAEIFFRQVFSDAFFHADMHPGNIFIDPINGRFIAVDFGIMGTLDKASQHYLAENMSAFFQRDYYRLAQAHIEAGWVPPDTNVQDFETALRAIAEPIFERPLNEISVGNLLLRLFQTTRQFNMQTQPQLLLLQKTLVNVEGIARNFNPHLNIWEIGAPLLSTWMNQQRGPLAWLQEFRDAAPKWGLNLPHIPNLLHAALDQAVHGQLQIRLKSDQPDALRLEIRVGLHRVFMGVVGVGLIIAAFVAAQLGPQEFARFGGLPWPSWILGLFGAYTLFRVWPSRMVPEE</sequence>
<evidence type="ECO:0000256" key="8">
    <source>
        <dbReference type="ARBA" id="ARBA00022741"/>
    </source>
</evidence>
<evidence type="ECO:0000256" key="6">
    <source>
        <dbReference type="ARBA" id="ARBA00022688"/>
    </source>
</evidence>